<organism evidence="2 3">
    <name type="scientific">Edwardsiella tarda</name>
    <dbReference type="NCBI Taxonomy" id="636"/>
    <lineage>
        <taxon>Bacteria</taxon>
        <taxon>Pseudomonadati</taxon>
        <taxon>Pseudomonadota</taxon>
        <taxon>Gammaproteobacteria</taxon>
        <taxon>Enterobacterales</taxon>
        <taxon>Hafniaceae</taxon>
        <taxon>Edwardsiella</taxon>
    </lineage>
</organism>
<accession>A0A2A7U2T4</accession>
<name>A0A2A7U2T4_EDWTA</name>
<dbReference type="NCBIfam" id="TIGR02646">
    <property type="entry name" value="retron system putative HNH endonuclease"/>
    <property type="match status" value="1"/>
</dbReference>
<dbReference type="RefSeq" id="WP_005294203.1">
    <property type="nucleotide sequence ID" value="NZ_CABKPF010000083.1"/>
</dbReference>
<dbReference type="Gene3D" id="1.10.30.50">
    <property type="match status" value="1"/>
</dbReference>
<dbReference type="InterPro" id="IPR003615">
    <property type="entry name" value="HNH_nuc"/>
</dbReference>
<gene>
    <name evidence="2" type="ORF">CRM76_12065</name>
</gene>
<keyword evidence="2" id="KW-0255">Endonuclease</keyword>
<keyword evidence="2" id="KW-0378">Hydrolase</keyword>
<dbReference type="OrthoDB" id="9816185at2"/>
<sequence length="252" mass="29047">MIKLTRPPEPQVLCDNRAVWTQGLMALVAKYNEYKKIPPNEKEAALKHYRHDDIRNALKESSFHKCAFCEGIPEETGFAEVEHFHPKSIYTDKAFEWTNLLYSCKACNNNKLNHDTQKQPIINPYDFDPSDCFTYTDIIIEPKAGANHDIAEKTIEVCGLSDKRLFSARGDILVSFRIFEADIREAMEEFDLARTSPNKQKRAGRINDALRTIEELSKPSARLSNFCTYLLANSEIYQEAKQRLQEYTSENL</sequence>
<dbReference type="Proteomes" id="UP000219788">
    <property type="component" value="Unassembled WGS sequence"/>
</dbReference>
<evidence type="ECO:0000313" key="3">
    <source>
        <dbReference type="Proteomes" id="UP000219788"/>
    </source>
</evidence>
<dbReference type="CDD" id="cd00085">
    <property type="entry name" value="HNHc"/>
    <property type="match status" value="1"/>
</dbReference>
<dbReference type="SMART" id="SM00507">
    <property type="entry name" value="HNHc"/>
    <property type="match status" value="1"/>
</dbReference>
<keyword evidence="2" id="KW-0540">Nuclease</keyword>
<proteinExistence type="predicted"/>
<dbReference type="GO" id="GO:0004519">
    <property type="term" value="F:endonuclease activity"/>
    <property type="evidence" value="ECO:0007669"/>
    <property type="project" value="UniProtKB-KW"/>
</dbReference>
<evidence type="ECO:0000313" key="2">
    <source>
        <dbReference type="EMBL" id="PEH72610.1"/>
    </source>
</evidence>
<dbReference type="InterPro" id="IPR013467">
    <property type="entry name" value="HNH78-like"/>
</dbReference>
<dbReference type="EMBL" id="PDDV01000013">
    <property type="protein sequence ID" value="PEH72610.1"/>
    <property type="molecule type" value="Genomic_DNA"/>
</dbReference>
<feature type="domain" description="HNH nuclease" evidence="1">
    <location>
        <begin position="53"/>
        <end position="109"/>
    </location>
</feature>
<evidence type="ECO:0000259" key="1">
    <source>
        <dbReference type="SMART" id="SM00507"/>
    </source>
</evidence>
<dbReference type="AlphaFoldDB" id="A0A2A7U2T4"/>
<protein>
    <submittedName>
        <fullName evidence="2">HNH endonuclease</fullName>
    </submittedName>
</protein>
<reference evidence="3" key="1">
    <citation type="submission" date="2017-09" db="EMBL/GenBank/DDBJ databases">
        <title>FDA dAtabase for Regulatory Grade micrObial Sequences (FDA-ARGOS): Supporting development and validation of Infectious Disease Dx tests.</title>
        <authorList>
            <person name="Goldberg B."/>
            <person name="Campos J."/>
            <person name="Tallon L."/>
            <person name="Sadzewicz L."/>
            <person name="Ott S."/>
            <person name="Zhao X."/>
            <person name="Nagaraj S."/>
            <person name="Vavikolanu K."/>
            <person name="Aluvathingal J."/>
            <person name="Nadendla S."/>
            <person name="Geyer C."/>
            <person name="Sichtig H."/>
        </authorList>
    </citation>
    <scope>NUCLEOTIDE SEQUENCE [LARGE SCALE GENOMIC DNA]</scope>
    <source>
        <strain evidence="3">FDAARGOS_370</strain>
    </source>
</reference>
<comment type="caution">
    <text evidence="2">The sequence shown here is derived from an EMBL/GenBank/DDBJ whole genome shotgun (WGS) entry which is preliminary data.</text>
</comment>